<keyword evidence="2" id="KW-1133">Transmembrane helix</keyword>
<evidence type="ECO:0000256" key="1">
    <source>
        <dbReference type="SAM" id="Coils"/>
    </source>
</evidence>
<gene>
    <name evidence="3" type="ORF">SDC9_45952</name>
</gene>
<sequence length="139" mass="15671">MLTYRNLTTAPSRSSIPMNQQRALHSKLILTGKMIMDHKNEDLEERVAALRHEVESLETKITRLDEGIKQANRNFENNLLRQIEILAVFVIMILLIITNVIGIDVLGSMGLRGIAMIDLSYLVSMFALLLGIKIIVGKK</sequence>
<comment type="caution">
    <text evidence="3">The sequence shown here is derived from an EMBL/GenBank/DDBJ whole genome shotgun (WGS) entry which is preliminary data.</text>
</comment>
<dbReference type="EMBL" id="VSSQ01000685">
    <property type="protein sequence ID" value="MPL99731.1"/>
    <property type="molecule type" value="Genomic_DNA"/>
</dbReference>
<organism evidence="3">
    <name type="scientific">bioreactor metagenome</name>
    <dbReference type="NCBI Taxonomy" id="1076179"/>
    <lineage>
        <taxon>unclassified sequences</taxon>
        <taxon>metagenomes</taxon>
        <taxon>ecological metagenomes</taxon>
    </lineage>
</organism>
<feature type="transmembrane region" description="Helical" evidence="2">
    <location>
        <begin position="83"/>
        <end position="102"/>
    </location>
</feature>
<protein>
    <submittedName>
        <fullName evidence="3">Uncharacterized protein</fullName>
    </submittedName>
</protein>
<name>A0A644W7M0_9ZZZZ</name>
<dbReference type="AlphaFoldDB" id="A0A644W7M0"/>
<evidence type="ECO:0000313" key="3">
    <source>
        <dbReference type="EMBL" id="MPL99731.1"/>
    </source>
</evidence>
<accession>A0A644W7M0</accession>
<keyword evidence="2" id="KW-0472">Membrane</keyword>
<keyword evidence="1" id="KW-0175">Coiled coil</keyword>
<feature type="coiled-coil region" evidence="1">
    <location>
        <begin position="33"/>
        <end position="74"/>
    </location>
</feature>
<feature type="transmembrane region" description="Helical" evidence="2">
    <location>
        <begin position="114"/>
        <end position="136"/>
    </location>
</feature>
<keyword evidence="2" id="KW-0812">Transmembrane</keyword>
<reference evidence="3" key="1">
    <citation type="submission" date="2019-08" db="EMBL/GenBank/DDBJ databases">
        <authorList>
            <person name="Kucharzyk K."/>
            <person name="Murdoch R.W."/>
            <person name="Higgins S."/>
            <person name="Loffler F."/>
        </authorList>
    </citation>
    <scope>NUCLEOTIDE SEQUENCE</scope>
</reference>
<evidence type="ECO:0000256" key="2">
    <source>
        <dbReference type="SAM" id="Phobius"/>
    </source>
</evidence>
<proteinExistence type="predicted"/>